<reference evidence="1 2" key="1">
    <citation type="submission" date="2016-11" db="EMBL/GenBank/DDBJ databases">
        <title>Sphingorhabdus sp. LPB0140, isolated from marine environment.</title>
        <authorList>
            <person name="Kim E."/>
            <person name="Yi H."/>
        </authorList>
    </citation>
    <scope>NUCLEOTIDE SEQUENCE [LARGE SCALE GENOMIC DNA]</scope>
    <source>
        <strain evidence="1 2">LPB0140</strain>
    </source>
</reference>
<proteinExistence type="predicted"/>
<sequence length="370" mass="40899">MDKWIINIDRDEVNQAAITAITPQDLPDGAVEMRIDEFALTANNITYAIFGKPSGLFGNDTGYWDFFSDRGTPGHLPIWGFATVTQSNNDGVNVGDVYYGYYPMASHVVLHPVKVNKGGFIDGLERRQALPPLYNQYRRLESLGDYQAEHHDYWPIFRPLYLTGWLIADQFIDDDDYGVEQIITASASSKTAIGFALATKARANRPKMIGLTSAGNAEWLRSLDAYDEVVSYDDIQNIDNGKKTAMVDMAGNMSLVSSAHHHFADNMIYSLVVGKSHWDSEQDAQFSPAAKLPGAPRVGFFAPARSMKRISDWGGEAFQQKLEADWTAFMKIAPSLCKIEKRQGAQAALDGYLGLLGDNVDPKIGVLITA</sequence>
<evidence type="ECO:0000313" key="2">
    <source>
        <dbReference type="Proteomes" id="UP000242561"/>
    </source>
</evidence>
<evidence type="ECO:0008006" key="3">
    <source>
        <dbReference type="Google" id="ProtNLM"/>
    </source>
</evidence>
<dbReference type="OrthoDB" id="8953110at2"/>
<organism evidence="1 2">
    <name type="scientific">Sphingorhabdus lutea</name>
    <dbReference type="NCBI Taxonomy" id="1913578"/>
    <lineage>
        <taxon>Bacteria</taxon>
        <taxon>Pseudomonadati</taxon>
        <taxon>Pseudomonadota</taxon>
        <taxon>Alphaproteobacteria</taxon>
        <taxon>Sphingomonadales</taxon>
        <taxon>Sphingomonadaceae</taxon>
        <taxon>Sphingorhabdus</taxon>
    </lineage>
</organism>
<dbReference type="Proteomes" id="UP000242561">
    <property type="component" value="Chromosome"/>
</dbReference>
<dbReference type="Pfam" id="PF11017">
    <property type="entry name" value="DUF2855"/>
    <property type="match status" value="1"/>
</dbReference>
<dbReference type="AlphaFoldDB" id="A0A1L3J9T0"/>
<dbReference type="STRING" id="1913578.LPB140_02630"/>
<protein>
    <recommendedName>
        <fullName evidence="3">DUF2855 family protein</fullName>
    </recommendedName>
</protein>
<dbReference type="InterPro" id="IPR021276">
    <property type="entry name" value="DUF2855"/>
</dbReference>
<gene>
    <name evidence="1" type="ORF">LPB140_02630</name>
</gene>
<dbReference type="EMBL" id="CP018154">
    <property type="protein sequence ID" value="APG61902.1"/>
    <property type="molecule type" value="Genomic_DNA"/>
</dbReference>
<dbReference type="RefSeq" id="WP_072558549.1">
    <property type="nucleotide sequence ID" value="NZ_CP018154.1"/>
</dbReference>
<name>A0A1L3J9T0_9SPHN</name>
<dbReference type="KEGG" id="sphl:LPB140_02630"/>
<accession>A0A1L3J9T0</accession>
<evidence type="ECO:0000313" key="1">
    <source>
        <dbReference type="EMBL" id="APG61902.1"/>
    </source>
</evidence>
<keyword evidence="2" id="KW-1185">Reference proteome</keyword>